<dbReference type="GO" id="GO:0008965">
    <property type="term" value="F:phosphoenolpyruvate-protein phosphotransferase activity"/>
    <property type="evidence" value="ECO:0007669"/>
    <property type="project" value="UniProtKB-EC"/>
</dbReference>
<dbReference type="SUPFAM" id="SSF52009">
    <property type="entry name" value="Phosphohistidine domain"/>
    <property type="match status" value="1"/>
</dbReference>
<dbReference type="Gene3D" id="3.30.1340.10">
    <property type="entry name" value="HPr-like"/>
    <property type="match status" value="1"/>
</dbReference>
<dbReference type="Pfam" id="PF00358">
    <property type="entry name" value="PTS_EIIA_1"/>
    <property type="match status" value="1"/>
</dbReference>
<keyword evidence="10" id="KW-0598">Phosphotransferase system</keyword>
<evidence type="ECO:0000256" key="7">
    <source>
        <dbReference type="ARBA" id="ARBA00022490"/>
    </source>
</evidence>
<dbReference type="SUPFAM" id="SSF51621">
    <property type="entry name" value="Phosphoenolpyruvate/pyruvate domain"/>
    <property type="match status" value="1"/>
</dbReference>
<dbReference type="PROSITE" id="PS00369">
    <property type="entry name" value="PTS_HPR_HIS"/>
    <property type="match status" value="1"/>
</dbReference>
<proteinExistence type="inferred from homology"/>
<evidence type="ECO:0000256" key="12">
    <source>
        <dbReference type="ARBA" id="ARBA00022777"/>
    </source>
</evidence>
<dbReference type="InterPro" id="IPR006318">
    <property type="entry name" value="PTS_EI-like"/>
</dbReference>
<evidence type="ECO:0000259" key="14">
    <source>
        <dbReference type="PROSITE" id="PS51093"/>
    </source>
</evidence>
<dbReference type="SUPFAM" id="SSF51261">
    <property type="entry name" value="Duplicated hybrid motif"/>
    <property type="match status" value="1"/>
</dbReference>
<evidence type="ECO:0000256" key="2">
    <source>
        <dbReference type="ARBA" id="ARBA00001946"/>
    </source>
</evidence>
<dbReference type="NCBIfam" id="TIGR01003">
    <property type="entry name" value="PTS_HPr_family"/>
    <property type="match status" value="1"/>
</dbReference>
<keyword evidence="12" id="KW-0418">Kinase</keyword>
<dbReference type="NCBIfam" id="TIGR00830">
    <property type="entry name" value="PTBA"/>
    <property type="match status" value="1"/>
</dbReference>
<dbReference type="SUPFAM" id="SSF47831">
    <property type="entry name" value="Enzyme I of the PEP:sugar phosphotransferase system HPr-binding (sub)domain"/>
    <property type="match status" value="1"/>
</dbReference>
<keyword evidence="17" id="KW-1185">Reference proteome</keyword>
<dbReference type="Pfam" id="PF00381">
    <property type="entry name" value="PTS-HPr"/>
    <property type="match status" value="1"/>
</dbReference>
<dbReference type="PROSITE" id="PS51350">
    <property type="entry name" value="PTS_HPR_DOM"/>
    <property type="match status" value="1"/>
</dbReference>
<comment type="catalytic activity">
    <reaction evidence="1">
        <text>L-histidyl-[protein] + phosphoenolpyruvate = N(pros)-phospho-L-histidyl-[protein] + pyruvate</text>
        <dbReference type="Rhea" id="RHEA:23880"/>
        <dbReference type="Rhea" id="RHEA-COMP:9745"/>
        <dbReference type="Rhea" id="RHEA-COMP:9746"/>
        <dbReference type="ChEBI" id="CHEBI:15361"/>
        <dbReference type="ChEBI" id="CHEBI:29979"/>
        <dbReference type="ChEBI" id="CHEBI:58702"/>
        <dbReference type="ChEBI" id="CHEBI:64837"/>
        <dbReference type="EC" id="2.7.3.9"/>
    </reaction>
</comment>
<dbReference type="PRINTS" id="PR01736">
    <property type="entry name" value="PHPHTRNFRASE"/>
</dbReference>
<dbReference type="InterPro" id="IPR040442">
    <property type="entry name" value="Pyrv_kinase-like_dom_sf"/>
</dbReference>
<dbReference type="Pfam" id="PF02896">
    <property type="entry name" value="PEP-utilizers_C"/>
    <property type="match status" value="1"/>
</dbReference>
<dbReference type="RefSeq" id="WP_346244975.1">
    <property type="nucleotide sequence ID" value="NZ_JBDIZK010000001.1"/>
</dbReference>
<dbReference type="InterPro" id="IPR008731">
    <property type="entry name" value="PTS_EIN"/>
</dbReference>
<dbReference type="Gene3D" id="3.50.30.10">
    <property type="entry name" value="Phosphohistidine domain"/>
    <property type="match status" value="1"/>
</dbReference>
<dbReference type="PRINTS" id="PR00107">
    <property type="entry name" value="PHOSPHOCPHPR"/>
</dbReference>
<dbReference type="EMBL" id="JBDIZK010000001">
    <property type="protein sequence ID" value="MEN3745978.1"/>
    <property type="molecule type" value="Genomic_DNA"/>
</dbReference>
<dbReference type="InterPro" id="IPR001020">
    <property type="entry name" value="PTS_HPr_His_P_site"/>
</dbReference>
<dbReference type="Gene3D" id="2.70.70.10">
    <property type="entry name" value="Glucose Permease (Domain IIA)"/>
    <property type="match status" value="1"/>
</dbReference>
<dbReference type="InterPro" id="IPR000121">
    <property type="entry name" value="PEP_util_C"/>
</dbReference>
<dbReference type="InterPro" id="IPR000032">
    <property type="entry name" value="HPr-like"/>
</dbReference>
<dbReference type="InterPro" id="IPR008279">
    <property type="entry name" value="PEP-util_enz_mobile_dom"/>
</dbReference>
<dbReference type="PROSITE" id="PS51093">
    <property type="entry name" value="PTS_EIIA_TYPE_1"/>
    <property type="match status" value="1"/>
</dbReference>
<dbReference type="InterPro" id="IPR050499">
    <property type="entry name" value="PEP-utilizing_PTS_enzyme"/>
</dbReference>
<keyword evidence="13" id="KW-0460">Magnesium</keyword>
<evidence type="ECO:0000256" key="13">
    <source>
        <dbReference type="ARBA" id="ARBA00022842"/>
    </source>
</evidence>
<dbReference type="NCBIfam" id="TIGR01417">
    <property type="entry name" value="PTS_I_fam"/>
    <property type="match status" value="1"/>
</dbReference>
<comment type="cofactor">
    <cofactor evidence="2">
        <name>Mg(2+)</name>
        <dbReference type="ChEBI" id="CHEBI:18420"/>
    </cofactor>
</comment>
<dbReference type="Pfam" id="PF00391">
    <property type="entry name" value="PEP-utilizers"/>
    <property type="match status" value="1"/>
</dbReference>
<dbReference type="InterPro" id="IPR015813">
    <property type="entry name" value="Pyrv/PenolPyrv_kinase-like_dom"/>
</dbReference>
<dbReference type="PANTHER" id="PTHR46244">
    <property type="entry name" value="PHOSPHOENOLPYRUVATE-PROTEIN PHOSPHOTRANSFERASE"/>
    <property type="match status" value="1"/>
</dbReference>
<dbReference type="Gene3D" id="1.10.274.10">
    <property type="entry name" value="PtsI, HPr-binding domain"/>
    <property type="match status" value="1"/>
</dbReference>
<comment type="caution">
    <text evidence="16">The sequence shown here is derived from an EMBL/GenBank/DDBJ whole genome shotgun (WGS) entry which is preliminary data.</text>
</comment>
<evidence type="ECO:0000256" key="4">
    <source>
        <dbReference type="ARBA" id="ARBA00007837"/>
    </source>
</evidence>
<evidence type="ECO:0000256" key="10">
    <source>
        <dbReference type="ARBA" id="ARBA00022683"/>
    </source>
</evidence>
<dbReference type="InterPro" id="IPR036618">
    <property type="entry name" value="PtsI_HPr-bd_sf"/>
</dbReference>
<feature type="domain" description="HPr" evidence="15">
    <location>
        <begin position="167"/>
        <end position="254"/>
    </location>
</feature>
<dbReference type="Gene3D" id="3.20.20.60">
    <property type="entry name" value="Phosphoenolpyruvate-binding domains"/>
    <property type="match status" value="1"/>
</dbReference>
<evidence type="ECO:0000256" key="6">
    <source>
        <dbReference type="ARBA" id="ARBA00022448"/>
    </source>
</evidence>
<evidence type="ECO:0000256" key="5">
    <source>
        <dbReference type="ARBA" id="ARBA00012232"/>
    </source>
</evidence>
<dbReference type="InterPro" id="IPR011055">
    <property type="entry name" value="Dup_hybrid_motif"/>
</dbReference>
<dbReference type="InterPro" id="IPR001127">
    <property type="entry name" value="PTS_EIIA_1_perm"/>
</dbReference>
<dbReference type="Proteomes" id="UP001427805">
    <property type="component" value="Unassembled WGS sequence"/>
</dbReference>
<gene>
    <name evidence="16" type="primary">ptsP</name>
    <name evidence="16" type="ORF">TPR58_02275</name>
</gene>
<evidence type="ECO:0000256" key="8">
    <source>
        <dbReference type="ARBA" id="ARBA00022597"/>
    </source>
</evidence>
<evidence type="ECO:0000256" key="9">
    <source>
        <dbReference type="ARBA" id="ARBA00022679"/>
    </source>
</evidence>
<evidence type="ECO:0000256" key="11">
    <source>
        <dbReference type="ARBA" id="ARBA00022723"/>
    </source>
</evidence>
<evidence type="ECO:0000259" key="15">
    <source>
        <dbReference type="PROSITE" id="PS51350"/>
    </source>
</evidence>
<dbReference type="InterPro" id="IPR036637">
    <property type="entry name" value="Phosphohistidine_dom_sf"/>
</dbReference>
<evidence type="ECO:0000313" key="16">
    <source>
        <dbReference type="EMBL" id="MEN3745978.1"/>
    </source>
</evidence>
<dbReference type="CDD" id="cd00367">
    <property type="entry name" value="PTS-HPr_like"/>
    <property type="match status" value="1"/>
</dbReference>
<keyword evidence="7" id="KW-0963">Cytoplasm</keyword>
<dbReference type="PANTHER" id="PTHR46244:SF6">
    <property type="entry name" value="PHOSPHOENOLPYRUVATE-PROTEIN PHOSPHOTRANSFERASE"/>
    <property type="match status" value="1"/>
</dbReference>
<reference evidence="16 17" key="1">
    <citation type="submission" date="2024-05" db="EMBL/GenBank/DDBJ databases">
        <title>Sphingomonas sp. HF-S3 16S ribosomal RNA gene Genome sequencing and assembly.</title>
        <authorList>
            <person name="Lee H."/>
        </authorList>
    </citation>
    <scope>NUCLEOTIDE SEQUENCE [LARGE SCALE GENOMIC DNA]</scope>
    <source>
        <strain evidence="16 17">HF-S3</strain>
    </source>
</reference>
<dbReference type="PROSITE" id="PS00742">
    <property type="entry name" value="PEP_ENZYMES_2"/>
    <property type="match status" value="1"/>
</dbReference>
<accession>A0ABV0B4I4</accession>
<keyword evidence="6" id="KW-0813">Transport</keyword>
<evidence type="ECO:0000256" key="1">
    <source>
        <dbReference type="ARBA" id="ARBA00000683"/>
    </source>
</evidence>
<feature type="domain" description="PTS EIIA type-1" evidence="14">
    <location>
        <begin position="22"/>
        <end position="126"/>
    </location>
</feature>
<sequence length="833" mass="85783">MADLIITAPVKGWAAPLEEVPDPVFAGRMMGDGVAIHPTGSTIHAPCDGTIVSIHAAGHAVTIRNAAGAEILVHTGLDTVALGGKGFEPLVAAGAVVSRGDPLIRFDLDAVGRAATSLVTPVIVTNSDTFRIERRTTGQMVGIGEALMTLVPIEAQARNWAQDGGETHRRTLVVPLVHGIHARPAARIGACARAYQAEVEIVAGDRRADVRSAVALMGLGLSQGDAITIEARGHDARDAAEAVAALIASGMGESAVQAATPAPAAAPPDAGPAPEGALAGLCAAPGIAIGTAAWLRTDLPEIVRDAADASAESAALDAALARVREHLTASATRGSTAQRQILAAHLAFLDDPTLVRAARQHVAAGRSAGFAWRDAIATQTASLRGSGDSRFAERADDLDDLARQVLLALAGRDPAPRSIAPGAILLADELLPSQLIGLEPGSVAGVALARGGATSHVAIIAASLGLPMLVAVGASLSQIAEGSRLVLDADAGLIHVDPADDTLAGHRRRSDELQARRAAALAAAQDECRSADGTRIELFANLGSPDDAVTAAARGAEGSGLVRTEFLFMDRATAPDEAEQRASYQAIADALPGRPIIIRLLDIGGDKPAPYLPLAQEQNPMLGQRGIRATLAHPELLETQLRAILGVRPAGQCRIMVPMIASLSELRAVRATMDRIVGTSGAQVQLGVMIETPAAAVTADLIAAEADFLSIGTNDLTQYTLAMDRENAAVAASVDAMHPAVLRLIARTCSGGARHGRVVGVCGGLASDPLGIPVLLGLGVTELSTTPGFVPEAKALVRRLDLDRCRDLARIVLELGSATEIRARVRAFTQELA</sequence>
<organism evidence="16 17">
    <name type="scientific">Sphingomonas rustica</name>
    <dbReference type="NCBI Taxonomy" id="3103142"/>
    <lineage>
        <taxon>Bacteria</taxon>
        <taxon>Pseudomonadati</taxon>
        <taxon>Pseudomonadota</taxon>
        <taxon>Alphaproteobacteria</taxon>
        <taxon>Sphingomonadales</taxon>
        <taxon>Sphingomonadaceae</taxon>
        <taxon>Sphingomonas</taxon>
    </lineage>
</organism>
<keyword evidence="11" id="KW-0479">Metal-binding</keyword>
<keyword evidence="9 16" id="KW-0808">Transferase</keyword>
<evidence type="ECO:0000313" key="17">
    <source>
        <dbReference type="Proteomes" id="UP001427805"/>
    </source>
</evidence>
<dbReference type="InterPro" id="IPR023151">
    <property type="entry name" value="PEP_util_CS"/>
</dbReference>
<name>A0ABV0B4I4_9SPHN</name>
<dbReference type="EC" id="2.7.3.9" evidence="5"/>
<comment type="similarity">
    <text evidence="4">Belongs to the PEP-utilizing enzyme family.</text>
</comment>
<comment type="subcellular location">
    <subcellularLocation>
        <location evidence="3">Cytoplasm</location>
    </subcellularLocation>
</comment>
<dbReference type="SUPFAM" id="SSF55594">
    <property type="entry name" value="HPr-like"/>
    <property type="match status" value="1"/>
</dbReference>
<evidence type="ECO:0000256" key="3">
    <source>
        <dbReference type="ARBA" id="ARBA00004496"/>
    </source>
</evidence>
<protein>
    <recommendedName>
        <fullName evidence="5">phosphoenolpyruvate--protein phosphotransferase</fullName>
        <ecNumber evidence="5">2.7.3.9</ecNumber>
    </recommendedName>
</protein>
<dbReference type="InterPro" id="IPR035895">
    <property type="entry name" value="HPr-like_sf"/>
</dbReference>
<dbReference type="Pfam" id="PF05524">
    <property type="entry name" value="PEP-utilisers_N"/>
    <property type="match status" value="1"/>
</dbReference>
<keyword evidence="8" id="KW-0762">Sugar transport</keyword>